<evidence type="ECO:0000313" key="7">
    <source>
        <dbReference type="EMBL" id="KAF1690425.1"/>
    </source>
</evidence>
<protein>
    <recommendedName>
        <fullName evidence="5">Dual-action ribosomal maturation protein DarP</fullName>
    </recommendedName>
    <alternativeName>
        <fullName evidence="5">Large ribosomal subunit assembly factor DarP</fullName>
    </alternativeName>
</protein>
<dbReference type="GO" id="GO:0019843">
    <property type="term" value="F:rRNA binding"/>
    <property type="evidence" value="ECO:0007669"/>
    <property type="project" value="UniProtKB-UniRule"/>
</dbReference>
<feature type="region of interest" description="Disordered" evidence="6">
    <location>
        <begin position="1"/>
        <end position="21"/>
    </location>
</feature>
<dbReference type="SUPFAM" id="SSF158710">
    <property type="entry name" value="PSPTO4464-like"/>
    <property type="match status" value="1"/>
</dbReference>
<dbReference type="InterPro" id="IPR006839">
    <property type="entry name" value="DarP"/>
</dbReference>
<keyword evidence="8" id="KW-1185">Reference proteome</keyword>
<keyword evidence="1 5" id="KW-0963">Cytoplasm</keyword>
<dbReference type="AlphaFoldDB" id="A0A921NXT5"/>
<sequence length="204" mass="22727">MRGRDPETGQSLSPSRSQRRREALGVLELAEKLAGMTPTQLARLPVPEDLLPHIEQARRITSHIARKRQLAYLAKQMRREDEAVLDAIRDALDEDSAAARREVALMHRIEAWRERLLGEGDAALGRLLDEYPEADRQHLRTLVRNALEERRRNKPPRAFRELFRELRTLVAAGAATAAPAEDADGAEAAEAPASGFDDGDGAED</sequence>
<dbReference type="Proteomes" id="UP000717981">
    <property type="component" value="Unassembled WGS sequence"/>
</dbReference>
<dbReference type="Gene3D" id="1.10.60.30">
    <property type="entry name" value="PSPTO4464-like domains"/>
    <property type="match status" value="2"/>
</dbReference>
<dbReference type="PANTHER" id="PTHR38101">
    <property type="entry name" value="UPF0307 PROTEIN YJGA"/>
    <property type="match status" value="1"/>
</dbReference>
<gene>
    <name evidence="5" type="primary">darP</name>
    <name evidence="7" type="ORF">CR938_02325</name>
</gene>
<dbReference type="EMBL" id="PDWK01000006">
    <property type="protein sequence ID" value="KAF1690425.1"/>
    <property type="molecule type" value="Genomic_DNA"/>
</dbReference>
<dbReference type="RefSeq" id="WP_162123465.1">
    <property type="nucleotide sequence ID" value="NZ_PDWK01000006.1"/>
</dbReference>
<proteinExistence type="inferred from homology"/>
<reference evidence="7" key="1">
    <citation type="submission" date="2017-10" db="EMBL/GenBank/DDBJ databases">
        <title>Whole genome sequencing of members of genus Pseudoxanthomonas.</title>
        <authorList>
            <person name="Kumar S."/>
            <person name="Bansal K."/>
            <person name="Kaur A."/>
            <person name="Patil P."/>
            <person name="Sharma S."/>
            <person name="Patil P.B."/>
        </authorList>
    </citation>
    <scope>NUCLEOTIDE SEQUENCE</scope>
    <source>
        <strain evidence="7">DSM 22914</strain>
    </source>
</reference>
<dbReference type="Pfam" id="PF04751">
    <property type="entry name" value="DarP"/>
    <property type="match status" value="1"/>
</dbReference>
<evidence type="ECO:0000256" key="1">
    <source>
        <dbReference type="ARBA" id="ARBA00022490"/>
    </source>
</evidence>
<dbReference type="PANTHER" id="PTHR38101:SF1">
    <property type="entry name" value="UPF0307 PROTEIN YJGA"/>
    <property type="match status" value="1"/>
</dbReference>
<organism evidence="7 8">
    <name type="scientific">Pseudoxanthomonas taiwanensis</name>
    <dbReference type="NCBI Taxonomy" id="176598"/>
    <lineage>
        <taxon>Bacteria</taxon>
        <taxon>Pseudomonadati</taxon>
        <taxon>Pseudomonadota</taxon>
        <taxon>Gammaproteobacteria</taxon>
        <taxon>Lysobacterales</taxon>
        <taxon>Lysobacteraceae</taxon>
        <taxon>Pseudoxanthomonas</taxon>
    </lineage>
</organism>
<comment type="function">
    <text evidence="5">Member of a network of 50S ribosomal subunit biogenesis factors which assembles along the 30S-50S interface, preventing incorrect 23S rRNA structures from forming. Promotes peptidyl transferase center (PTC) maturation.</text>
</comment>
<evidence type="ECO:0000256" key="4">
    <source>
        <dbReference type="ARBA" id="ARBA00022884"/>
    </source>
</evidence>
<evidence type="ECO:0000256" key="2">
    <source>
        <dbReference type="ARBA" id="ARBA00022517"/>
    </source>
</evidence>
<comment type="caution">
    <text evidence="7">The sequence shown here is derived from an EMBL/GenBank/DDBJ whole genome shotgun (WGS) entry which is preliminary data.</text>
</comment>
<dbReference type="PIRSF" id="PIRSF016183">
    <property type="entry name" value="UCP016183"/>
    <property type="match status" value="1"/>
</dbReference>
<keyword evidence="2 5" id="KW-0690">Ribosome biogenesis</keyword>
<comment type="similarity">
    <text evidence="5">Belongs to the DarP family.</text>
</comment>
<keyword evidence="4 5" id="KW-0694">RNA-binding</keyword>
<name>A0A921NXT5_9GAMM</name>
<dbReference type="GO" id="GO:0005829">
    <property type="term" value="C:cytosol"/>
    <property type="evidence" value="ECO:0007669"/>
    <property type="project" value="TreeGrafter"/>
</dbReference>
<dbReference type="GO" id="GO:1902626">
    <property type="term" value="P:assembly of large subunit precursor of preribosome"/>
    <property type="evidence" value="ECO:0007669"/>
    <property type="project" value="UniProtKB-UniRule"/>
</dbReference>
<dbReference type="CDD" id="cd16331">
    <property type="entry name" value="YjgA-like"/>
    <property type="match status" value="1"/>
</dbReference>
<dbReference type="NCBIfam" id="NF003593">
    <property type="entry name" value="PRK05255.1-1"/>
    <property type="match status" value="1"/>
</dbReference>
<evidence type="ECO:0000256" key="6">
    <source>
        <dbReference type="SAM" id="MobiDB-lite"/>
    </source>
</evidence>
<dbReference type="OrthoDB" id="5293604at2"/>
<evidence type="ECO:0000313" key="8">
    <source>
        <dbReference type="Proteomes" id="UP000717981"/>
    </source>
</evidence>
<evidence type="ECO:0000256" key="5">
    <source>
        <dbReference type="HAMAP-Rule" id="MF_00765"/>
    </source>
</evidence>
<dbReference type="HAMAP" id="MF_00765">
    <property type="entry name" value="DarP"/>
    <property type="match status" value="1"/>
</dbReference>
<accession>A0A921NXT5</accession>
<dbReference type="InterPro" id="IPR023153">
    <property type="entry name" value="DarP_sf"/>
</dbReference>
<evidence type="ECO:0000256" key="3">
    <source>
        <dbReference type="ARBA" id="ARBA00022730"/>
    </source>
</evidence>
<comment type="subcellular location">
    <subcellularLocation>
        <location evidence="5">Cytoplasm</location>
    </subcellularLocation>
    <text evidence="5">Associates with late stage pre-50S ribosomal subunits.</text>
</comment>
<feature type="region of interest" description="Disordered" evidence="6">
    <location>
        <begin position="175"/>
        <end position="204"/>
    </location>
</feature>
<dbReference type="GO" id="GO:0043022">
    <property type="term" value="F:ribosome binding"/>
    <property type="evidence" value="ECO:0007669"/>
    <property type="project" value="UniProtKB-UniRule"/>
</dbReference>
<keyword evidence="3 5" id="KW-0699">rRNA-binding</keyword>